<dbReference type="PANTHER" id="PTHR33673">
    <property type="entry name" value="SUPPRESSOR SRP40-LIKE PROTEIN"/>
    <property type="match status" value="1"/>
</dbReference>
<sequence length="345" mass="36972">MESGHGSGSINHLKTIPEATAGEDDLSAPCENGNSPSSSDSSLDDLFHVDGSQSTKSNAGTIDSLKLDEDVQLAPKDDEKDIFFGDRSPKSVKSSDHGSQSDRIPMEVTVLSSNSSLDSLSVTQSPQIQVMGRSGEPDPYRIPASVFASKPTTPMEWSVTSNESLFSIHVGNNSFSRDNIFLMGRSGELGKSGEFLNFPDFPVSPSPDNLVMDDRKTSSFTENMEKISESGEDLSVTEAAAETVKEVMRVAAEDRNRQKKPPAAGVRQSFSHSHRSDGSGASINSFAFPILTGGGGRSSDSVKADSERQSQKQLKTQPKTQTTGLTPNAARSNWFPCFSCCPLCC</sequence>
<organism evidence="2 3">
    <name type="scientific">Protea cynaroides</name>
    <dbReference type="NCBI Taxonomy" id="273540"/>
    <lineage>
        <taxon>Eukaryota</taxon>
        <taxon>Viridiplantae</taxon>
        <taxon>Streptophyta</taxon>
        <taxon>Embryophyta</taxon>
        <taxon>Tracheophyta</taxon>
        <taxon>Spermatophyta</taxon>
        <taxon>Magnoliopsida</taxon>
        <taxon>Proteales</taxon>
        <taxon>Proteaceae</taxon>
        <taxon>Protea</taxon>
    </lineage>
</organism>
<dbReference type="PANTHER" id="PTHR33673:SF3">
    <property type="entry name" value="SUPPRESSOR SRP40-LIKE PROTEIN"/>
    <property type="match status" value="1"/>
</dbReference>
<dbReference type="EMBL" id="JAMYWD010000004">
    <property type="protein sequence ID" value="KAJ4973451.1"/>
    <property type="molecule type" value="Genomic_DNA"/>
</dbReference>
<comment type="caution">
    <text evidence="2">The sequence shown here is derived from an EMBL/GenBank/DDBJ whole genome shotgun (WGS) entry which is preliminary data.</text>
</comment>
<feature type="compositionally biased region" description="Low complexity" evidence="1">
    <location>
        <begin position="311"/>
        <end position="327"/>
    </location>
</feature>
<gene>
    <name evidence="2" type="ORF">NE237_006625</name>
</gene>
<name>A0A9Q0KMV8_9MAGN</name>
<accession>A0A9Q0KMV8</accession>
<feature type="region of interest" description="Disordered" evidence="1">
    <location>
        <begin position="1"/>
        <end position="103"/>
    </location>
</feature>
<protein>
    <submittedName>
        <fullName evidence="2">Uncharacterized protein</fullName>
    </submittedName>
</protein>
<feature type="compositionally biased region" description="Basic and acidic residues" evidence="1">
    <location>
        <begin position="300"/>
        <end position="310"/>
    </location>
</feature>
<dbReference type="Proteomes" id="UP001141806">
    <property type="component" value="Unassembled WGS sequence"/>
</dbReference>
<dbReference type="OrthoDB" id="676141at2759"/>
<feature type="compositionally biased region" description="Polar residues" evidence="1">
    <location>
        <begin position="51"/>
        <end position="61"/>
    </location>
</feature>
<feature type="compositionally biased region" description="Basic and acidic residues" evidence="1">
    <location>
        <begin position="65"/>
        <end position="100"/>
    </location>
</feature>
<dbReference type="AlphaFoldDB" id="A0A9Q0KMV8"/>
<evidence type="ECO:0000256" key="1">
    <source>
        <dbReference type="SAM" id="MobiDB-lite"/>
    </source>
</evidence>
<keyword evidence="3" id="KW-1185">Reference proteome</keyword>
<proteinExistence type="predicted"/>
<feature type="region of interest" description="Disordered" evidence="1">
    <location>
        <begin position="252"/>
        <end position="332"/>
    </location>
</feature>
<reference evidence="2" key="1">
    <citation type="journal article" date="2023" name="Plant J.">
        <title>The genome of the king protea, Protea cynaroides.</title>
        <authorList>
            <person name="Chang J."/>
            <person name="Duong T.A."/>
            <person name="Schoeman C."/>
            <person name="Ma X."/>
            <person name="Roodt D."/>
            <person name="Barker N."/>
            <person name="Li Z."/>
            <person name="Van de Peer Y."/>
            <person name="Mizrachi E."/>
        </authorList>
    </citation>
    <scope>NUCLEOTIDE SEQUENCE</scope>
    <source>
        <tissue evidence="2">Young leaves</tissue>
    </source>
</reference>
<evidence type="ECO:0000313" key="3">
    <source>
        <dbReference type="Proteomes" id="UP001141806"/>
    </source>
</evidence>
<evidence type="ECO:0000313" key="2">
    <source>
        <dbReference type="EMBL" id="KAJ4973451.1"/>
    </source>
</evidence>